<evidence type="ECO:0000313" key="3">
    <source>
        <dbReference type="EMBL" id="QDU82852.1"/>
    </source>
</evidence>
<evidence type="ECO:0000313" key="4">
    <source>
        <dbReference type="Proteomes" id="UP000317178"/>
    </source>
</evidence>
<dbReference type="InterPro" id="IPR045136">
    <property type="entry name" value="Iah1-like"/>
</dbReference>
<gene>
    <name evidence="3" type="ORF">Pla110_46150</name>
</gene>
<dbReference type="InterPro" id="IPR036514">
    <property type="entry name" value="SGNH_hydro_sf"/>
</dbReference>
<dbReference type="AlphaFoldDB" id="A0A518CUF4"/>
<feature type="domain" description="SGNH hydrolase-type esterase" evidence="2">
    <location>
        <begin position="76"/>
        <end position="224"/>
    </location>
</feature>
<evidence type="ECO:0000259" key="2">
    <source>
        <dbReference type="Pfam" id="PF13472"/>
    </source>
</evidence>
<dbReference type="PANTHER" id="PTHR14209">
    <property type="entry name" value="ISOAMYL ACETATE-HYDROLYZING ESTERASE 1"/>
    <property type="match status" value="1"/>
</dbReference>
<organism evidence="3 4">
    <name type="scientific">Polystyrenella longa</name>
    <dbReference type="NCBI Taxonomy" id="2528007"/>
    <lineage>
        <taxon>Bacteria</taxon>
        <taxon>Pseudomonadati</taxon>
        <taxon>Planctomycetota</taxon>
        <taxon>Planctomycetia</taxon>
        <taxon>Planctomycetales</taxon>
        <taxon>Planctomycetaceae</taxon>
        <taxon>Polystyrenella</taxon>
    </lineage>
</organism>
<dbReference type="InterPro" id="IPR013830">
    <property type="entry name" value="SGNH_hydro"/>
</dbReference>
<proteinExistence type="predicted"/>
<dbReference type="Gene3D" id="3.40.50.1110">
    <property type="entry name" value="SGNH hydrolase"/>
    <property type="match status" value="1"/>
</dbReference>
<feature type="signal peptide" evidence="1">
    <location>
        <begin position="1"/>
        <end position="33"/>
    </location>
</feature>
<dbReference type="GO" id="GO:0016788">
    <property type="term" value="F:hydrolase activity, acting on ester bonds"/>
    <property type="evidence" value="ECO:0007669"/>
    <property type="project" value="UniProtKB-ARBA"/>
</dbReference>
<dbReference type="RefSeq" id="WP_144999373.1">
    <property type="nucleotide sequence ID" value="NZ_CP036281.1"/>
</dbReference>
<keyword evidence="1" id="KW-0732">Signal</keyword>
<keyword evidence="4" id="KW-1185">Reference proteome</keyword>
<feature type="chain" id="PRO_5021720685" description="SGNH hydrolase-type esterase domain-containing protein" evidence="1">
    <location>
        <begin position="34"/>
        <end position="425"/>
    </location>
</feature>
<dbReference type="SUPFAM" id="SSF52266">
    <property type="entry name" value="SGNH hydrolase"/>
    <property type="match status" value="1"/>
</dbReference>
<dbReference type="OrthoDB" id="243825at2"/>
<dbReference type="KEGG" id="plon:Pla110_46150"/>
<reference evidence="3 4" key="1">
    <citation type="submission" date="2019-02" db="EMBL/GenBank/DDBJ databases">
        <title>Deep-cultivation of Planctomycetes and their phenomic and genomic characterization uncovers novel biology.</title>
        <authorList>
            <person name="Wiegand S."/>
            <person name="Jogler M."/>
            <person name="Boedeker C."/>
            <person name="Pinto D."/>
            <person name="Vollmers J."/>
            <person name="Rivas-Marin E."/>
            <person name="Kohn T."/>
            <person name="Peeters S.H."/>
            <person name="Heuer A."/>
            <person name="Rast P."/>
            <person name="Oberbeckmann S."/>
            <person name="Bunk B."/>
            <person name="Jeske O."/>
            <person name="Meyerdierks A."/>
            <person name="Storesund J.E."/>
            <person name="Kallscheuer N."/>
            <person name="Luecker S."/>
            <person name="Lage O.M."/>
            <person name="Pohl T."/>
            <person name="Merkel B.J."/>
            <person name="Hornburger P."/>
            <person name="Mueller R.-W."/>
            <person name="Bruemmer F."/>
            <person name="Labrenz M."/>
            <person name="Spormann A.M."/>
            <person name="Op den Camp H."/>
            <person name="Overmann J."/>
            <person name="Amann R."/>
            <person name="Jetten M.S.M."/>
            <person name="Mascher T."/>
            <person name="Medema M.H."/>
            <person name="Devos D.P."/>
            <person name="Kaster A.-K."/>
            <person name="Ovreas L."/>
            <person name="Rohde M."/>
            <person name="Galperin M.Y."/>
            <person name="Jogler C."/>
        </authorList>
    </citation>
    <scope>NUCLEOTIDE SEQUENCE [LARGE SCALE GENOMIC DNA]</scope>
    <source>
        <strain evidence="3 4">Pla110</strain>
    </source>
</reference>
<accession>A0A518CUF4</accession>
<protein>
    <recommendedName>
        <fullName evidence="2">SGNH hydrolase-type esterase domain-containing protein</fullName>
    </recommendedName>
</protein>
<dbReference type="PANTHER" id="PTHR14209:SF19">
    <property type="entry name" value="ISOAMYL ACETATE-HYDROLYZING ESTERASE 1 HOMOLOG"/>
    <property type="match status" value="1"/>
</dbReference>
<name>A0A518CUF4_9PLAN</name>
<dbReference type="EMBL" id="CP036281">
    <property type="protein sequence ID" value="QDU82852.1"/>
    <property type="molecule type" value="Genomic_DNA"/>
</dbReference>
<evidence type="ECO:0000256" key="1">
    <source>
        <dbReference type="SAM" id="SignalP"/>
    </source>
</evidence>
<dbReference type="Pfam" id="PF13472">
    <property type="entry name" value="Lipase_GDSL_2"/>
    <property type="match status" value="1"/>
</dbReference>
<sequence precursor="true">MSLIPKCRRFSLVCALLVSLAALMSVASAPLHAADGNVFRLKADDRVALIGATFIERDRHYGYFESMIRINHPGMPLSFRNMAWPGDTTHVRLRPLNYGSFEENLAKQNPSVVMASYGVNDAFEGEHQLEKFLAGYRETLSIFEKLKLRTLIIAPPPFESIPGAPYNLEPQNQSLQTFVNATGQLAEEEKVSFANLFQSMYHPEEPTPYPLTDNGLHFTEFGYWKVSQVLAEQLGYNSPEWSISISAGKRKVDRKGVRIRDLQSTTSAVTFNAIDDQLPLVAPDSSPAGVELPHRRTLTVANLTPGNYTLLIDQQEILSGSADQWAKGMILDQGPQFEQAKQLRQEVVFKNDMFFFKWRAHNGEYIYGRRASVSDNWDPTKDGGNSGNPSFPKEMAEMQRLMEESDVKASRLSKPLSHQFILIRK</sequence>
<dbReference type="CDD" id="cd01834">
    <property type="entry name" value="SGNH_hydrolase_like_2"/>
    <property type="match status" value="1"/>
</dbReference>
<dbReference type="Proteomes" id="UP000317178">
    <property type="component" value="Chromosome"/>
</dbReference>